<evidence type="ECO:0000313" key="2">
    <source>
        <dbReference type="Proteomes" id="UP000034069"/>
    </source>
</evidence>
<proteinExistence type="predicted"/>
<evidence type="ECO:0000313" key="1">
    <source>
        <dbReference type="EMBL" id="KKT34570.1"/>
    </source>
</evidence>
<dbReference type="Proteomes" id="UP000034069">
    <property type="component" value="Unassembled WGS sequence"/>
</dbReference>
<name>A0A0G1GJ46_9BACT</name>
<sequence>MKNITDKRGSLLKDIEMHYIILVLVKNRIGRLLN</sequence>
<reference evidence="1 2" key="1">
    <citation type="journal article" date="2015" name="Nature">
        <title>rRNA introns, odd ribosomes, and small enigmatic genomes across a large radiation of phyla.</title>
        <authorList>
            <person name="Brown C.T."/>
            <person name="Hug L.A."/>
            <person name="Thomas B.C."/>
            <person name="Sharon I."/>
            <person name="Castelle C.J."/>
            <person name="Singh A."/>
            <person name="Wilkins M.J."/>
            <person name="Williams K.H."/>
            <person name="Banfield J.F."/>
        </authorList>
    </citation>
    <scope>NUCLEOTIDE SEQUENCE [LARGE SCALE GENOMIC DNA]</scope>
</reference>
<dbReference type="AlphaFoldDB" id="A0A0G1GJ46"/>
<gene>
    <name evidence="1" type="ORF">UW23_C0034G0009</name>
</gene>
<protein>
    <submittedName>
        <fullName evidence="1">Uncharacterized protein</fullName>
    </submittedName>
</protein>
<comment type="caution">
    <text evidence="1">The sequence shown here is derived from an EMBL/GenBank/DDBJ whole genome shotgun (WGS) entry which is preliminary data.</text>
</comment>
<organism evidence="1 2">
    <name type="scientific">Candidatus Collierbacteria bacterium GW2011_GWA1_44_12</name>
    <dbReference type="NCBI Taxonomy" id="1618376"/>
    <lineage>
        <taxon>Bacteria</taxon>
        <taxon>Candidatus Collieribacteriota</taxon>
    </lineage>
</organism>
<accession>A0A0G1GJ46</accession>
<dbReference type="EMBL" id="LCHN01000034">
    <property type="protein sequence ID" value="KKT34570.1"/>
    <property type="molecule type" value="Genomic_DNA"/>
</dbReference>